<keyword evidence="4 6" id="KW-0067">ATP-binding</keyword>
<dbReference type="InterPro" id="IPR050683">
    <property type="entry name" value="Bact_Polysacc_Export_ATP-bd"/>
</dbReference>
<dbReference type="PROSITE" id="PS00211">
    <property type="entry name" value="ABC_TRANSPORTER_1"/>
    <property type="match status" value="1"/>
</dbReference>
<evidence type="ECO:0000256" key="4">
    <source>
        <dbReference type="ARBA" id="ARBA00022840"/>
    </source>
</evidence>
<evidence type="ECO:0000256" key="1">
    <source>
        <dbReference type="ARBA" id="ARBA00005417"/>
    </source>
</evidence>
<keyword evidence="3" id="KW-0547">Nucleotide-binding</keyword>
<evidence type="ECO:0000256" key="3">
    <source>
        <dbReference type="ARBA" id="ARBA00022741"/>
    </source>
</evidence>
<dbReference type="CDD" id="cd03220">
    <property type="entry name" value="ABC_KpsT_Wzt"/>
    <property type="match status" value="1"/>
</dbReference>
<reference evidence="6 7" key="1">
    <citation type="submission" date="2016-11" db="EMBL/GenBank/DDBJ databases">
        <authorList>
            <person name="Jaros S."/>
            <person name="Januszkiewicz K."/>
            <person name="Wedrychowicz H."/>
        </authorList>
    </citation>
    <scope>NUCLEOTIDE SEQUENCE [LARGE SCALE GENOMIC DNA]</scope>
    <source>
        <strain evidence="6 7">GAS242</strain>
    </source>
</reference>
<evidence type="ECO:0000259" key="5">
    <source>
        <dbReference type="PROSITE" id="PS50893"/>
    </source>
</evidence>
<name>A0A1M5UQ08_9BRAD</name>
<dbReference type="InterPro" id="IPR015860">
    <property type="entry name" value="ABC_transpr_TagH-like"/>
</dbReference>
<evidence type="ECO:0000313" key="6">
    <source>
        <dbReference type="EMBL" id="SHH64966.1"/>
    </source>
</evidence>
<dbReference type="PRINTS" id="PR01868">
    <property type="entry name" value="ABCEFAMILY"/>
</dbReference>
<dbReference type="GO" id="GO:0016887">
    <property type="term" value="F:ATP hydrolysis activity"/>
    <property type="evidence" value="ECO:0007669"/>
    <property type="project" value="InterPro"/>
</dbReference>
<dbReference type="GO" id="GO:0005524">
    <property type="term" value="F:ATP binding"/>
    <property type="evidence" value="ECO:0007669"/>
    <property type="project" value="UniProtKB-KW"/>
</dbReference>
<dbReference type="PANTHER" id="PTHR46743">
    <property type="entry name" value="TEICHOIC ACIDS EXPORT ATP-BINDING PROTEIN TAGH"/>
    <property type="match status" value="1"/>
</dbReference>
<accession>A0A1M5UQ08</accession>
<dbReference type="PROSITE" id="PS50893">
    <property type="entry name" value="ABC_TRANSPORTER_2"/>
    <property type="match status" value="1"/>
</dbReference>
<dbReference type="Proteomes" id="UP000190675">
    <property type="component" value="Chromosome I"/>
</dbReference>
<dbReference type="Pfam" id="PF00005">
    <property type="entry name" value="ABC_tran"/>
    <property type="match status" value="1"/>
</dbReference>
<dbReference type="PANTHER" id="PTHR46743:SF2">
    <property type="entry name" value="TEICHOIC ACIDS EXPORT ATP-BINDING PROTEIN TAGH"/>
    <property type="match status" value="1"/>
</dbReference>
<comment type="similarity">
    <text evidence="1">Belongs to the ABC transporter superfamily.</text>
</comment>
<evidence type="ECO:0000256" key="2">
    <source>
        <dbReference type="ARBA" id="ARBA00022448"/>
    </source>
</evidence>
<protein>
    <submittedName>
        <fullName evidence="6">ABC-2 type transport system ATP-binding protein/lipopolysaccharide transport system ATP-binding protein</fullName>
    </submittedName>
</protein>
<dbReference type="RefSeq" id="WP_079571993.1">
    <property type="nucleotide sequence ID" value="NZ_LT670818.1"/>
</dbReference>
<gene>
    <name evidence="6" type="ORF">SAMN05444169_8566</name>
</gene>
<dbReference type="InterPro" id="IPR003439">
    <property type="entry name" value="ABC_transporter-like_ATP-bd"/>
</dbReference>
<dbReference type="SUPFAM" id="SSF52540">
    <property type="entry name" value="P-loop containing nucleoside triphosphate hydrolases"/>
    <property type="match status" value="1"/>
</dbReference>
<dbReference type="GO" id="GO:0016020">
    <property type="term" value="C:membrane"/>
    <property type="evidence" value="ECO:0007669"/>
    <property type="project" value="InterPro"/>
</dbReference>
<dbReference type="InterPro" id="IPR027417">
    <property type="entry name" value="P-loop_NTPase"/>
</dbReference>
<evidence type="ECO:0000313" key="7">
    <source>
        <dbReference type="Proteomes" id="UP000190675"/>
    </source>
</evidence>
<dbReference type="OrthoDB" id="9778870at2"/>
<feature type="domain" description="ABC transporter" evidence="5">
    <location>
        <begin position="33"/>
        <end position="258"/>
    </location>
</feature>
<keyword evidence="2" id="KW-0813">Transport</keyword>
<dbReference type="EMBL" id="LT670818">
    <property type="protein sequence ID" value="SHH64966.1"/>
    <property type="molecule type" value="Genomic_DNA"/>
</dbReference>
<dbReference type="GO" id="GO:0140359">
    <property type="term" value="F:ABC-type transporter activity"/>
    <property type="evidence" value="ECO:0007669"/>
    <property type="project" value="InterPro"/>
</dbReference>
<dbReference type="InterPro" id="IPR013283">
    <property type="entry name" value="RLI1"/>
</dbReference>
<sequence>MAPHSINSAGETELSLERVNVSFPIYHGGSRSLKKSLLFRSSGGQLASDASHRITVEALRNVSLHFRTGDRVALIGTNGAGKTTLLRTMAGIYEPVSGVVSSIGRISPMFDISLGIDGEINGYDNIRLRGLVLGLTTSEIEERLPDIVEFTELGDYLDIPVRTYSSGMMTRLTFAVATCFAPEIVLMDEWIVAGDASFLAKAQHRIEAFVEKAGILVLASHSNDICRQWCNKAVWMERGEVKLHGDIESVLDAYTTEIRST</sequence>
<proteinExistence type="inferred from homology"/>
<dbReference type="Gene3D" id="3.40.50.300">
    <property type="entry name" value="P-loop containing nucleotide triphosphate hydrolases"/>
    <property type="match status" value="1"/>
</dbReference>
<dbReference type="InterPro" id="IPR017871">
    <property type="entry name" value="ABC_transporter-like_CS"/>
</dbReference>
<dbReference type="AlphaFoldDB" id="A0A1M5UQ08"/>
<organism evidence="6 7">
    <name type="scientific">Bradyrhizobium erythrophlei</name>
    <dbReference type="NCBI Taxonomy" id="1437360"/>
    <lineage>
        <taxon>Bacteria</taxon>
        <taxon>Pseudomonadati</taxon>
        <taxon>Pseudomonadota</taxon>
        <taxon>Alphaproteobacteria</taxon>
        <taxon>Hyphomicrobiales</taxon>
        <taxon>Nitrobacteraceae</taxon>
        <taxon>Bradyrhizobium</taxon>
    </lineage>
</organism>